<evidence type="ECO:0000313" key="2">
    <source>
        <dbReference type="Proteomes" id="UP000594688"/>
    </source>
</evidence>
<dbReference type="Proteomes" id="UP000594688">
    <property type="component" value="Chromosome"/>
</dbReference>
<name>A0A7T0BZ86_9BACT</name>
<dbReference type="AlphaFoldDB" id="A0A7T0BZ86"/>
<dbReference type="EMBL" id="CP048685">
    <property type="protein sequence ID" value="QPJ63659.1"/>
    <property type="molecule type" value="Genomic_DNA"/>
</dbReference>
<sequence length="88" mass="9608">MPLLAHYSKSLSQYKYYFSGKISISLLFISVSCTELGKDSAPIKVGLLFSRTGTMAFSEEPVLEATLIALEESGNILYTGSVPNQQII</sequence>
<organism evidence="1 2">
    <name type="scientific">Candidatus Nitronauta litoralis</name>
    <dbReference type="NCBI Taxonomy" id="2705533"/>
    <lineage>
        <taxon>Bacteria</taxon>
        <taxon>Pseudomonadati</taxon>
        <taxon>Nitrospinota/Tectimicrobiota group</taxon>
        <taxon>Nitrospinota</taxon>
        <taxon>Nitrospinia</taxon>
        <taxon>Nitrospinales</taxon>
        <taxon>Nitrospinaceae</taxon>
        <taxon>Candidatus Nitronauta</taxon>
    </lineage>
</organism>
<gene>
    <name evidence="1" type="ORF">G3M70_00690</name>
</gene>
<reference evidence="1 2" key="1">
    <citation type="submission" date="2020-02" db="EMBL/GenBank/DDBJ databases">
        <title>Genomic and physiological characterization of two novel Nitrospinaceae genera.</title>
        <authorList>
            <person name="Mueller A.J."/>
            <person name="Jung M.-Y."/>
            <person name="Strachan C.R."/>
            <person name="Herbold C.W."/>
            <person name="Kirkegaard R.H."/>
            <person name="Daims H."/>
        </authorList>
    </citation>
    <scope>NUCLEOTIDE SEQUENCE [LARGE SCALE GENOMIC DNA]</scope>
    <source>
        <strain evidence="1">EB</strain>
    </source>
</reference>
<protein>
    <submittedName>
        <fullName evidence="1">Transporter substrate-binding protein</fullName>
    </submittedName>
</protein>
<dbReference type="KEGG" id="nli:G3M70_00690"/>
<evidence type="ECO:0000313" key="1">
    <source>
        <dbReference type="EMBL" id="QPJ63659.1"/>
    </source>
</evidence>
<accession>A0A7T0BZ86</accession>
<proteinExistence type="predicted"/>